<protein>
    <submittedName>
        <fullName evidence="1">Uncharacterized protein</fullName>
    </submittedName>
</protein>
<accession>A0A0V1BQ31</accession>
<reference evidence="1 2" key="1">
    <citation type="submission" date="2015-01" db="EMBL/GenBank/DDBJ databases">
        <title>Evolution of Trichinella species and genotypes.</title>
        <authorList>
            <person name="Korhonen P.K."/>
            <person name="Edoardo P."/>
            <person name="Giuseppe L.R."/>
            <person name="Gasser R.B."/>
        </authorList>
    </citation>
    <scope>NUCLEOTIDE SEQUENCE [LARGE SCALE GENOMIC DNA]</scope>
    <source>
        <strain evidence="1">ISS3</strain>
    </source>
</reference>
<proteinExistence type="predicted"/>
<evidence type="ECO:0000313" key="1">
    <source>
        <dbReference type="EMBL" id="KRY39316.1"/>
    </source>
</evidence>
<evidence type="ECO:0000313" key="2">
    <source>
        <dbReference type="Proteomes" id="UP000054776"/>
    </source>
</evidence>
<comment type="caution">
    <text evidence="1">The sequence shown here is derived from an EMBL/GenBank/DDBJ whole genome shotgun (WGS) entry which is preliminary data.</text>
</comment>
<keyword evidence="2" id="KW-1185">Reference proteome</keyword>
<sequence>MKGAARFDKDSALLAPLPICTGEVAVKTQVALVKRLNLLQLEFNGRLAGNTSNEISSGKAEALRQTEGIWSKKQDSDGTESLREAVFGTKSRGKSVSNQLQQQPRRFVQNCHGELGQICIGPLSTSNVDLVTMKSNESTYVFVSIH</sequence>
<name>A0A0V1BQ31_TRISP</name>
<gene>
    <name evidence="1" type="ORF">T01_12152</name>
</gene>
<dbReference type="EMBL" id="JYDH01000019">
    <property type="protein sequence ID" value="KRY39316.1"/>
    <property type="molecule type" value="Genomic_DNA"/>
</dbReference>
<dbReference type="Proteomes" id="UP000054776">
    <property type="component" value="Unassembled WGS sequence"/>
</dbReference>
<organism evidence="1 2">
    <name type="scientific">Trichinella spiralis</name>
    <name type="common">Trichina worm</name>
    <dbReference type="NCBI Taxonomy" id="6334"/>
    <lineage>
        <taxon>Eukaryota</taxon>
        <taxon>Metazoa</taxon>
        <taxon>Ecdysozoa</taxon>
        <taxon>Nematoda</taxon>
        <taxon>Enoplea</taxon>
        <taxon>Dorylaimia</taxon>
        <taxon>Trichinellida</taxon>
        <taxon>Trichinellidae</taxon>
        <taxon>Trichinella</taxon>
    </lineage>
</organism>
<dbReference type="OrthoDB" id="10484020at2759"/>
<dbReference type="InParanoid" id="A0A0V1BQ31"/>
<dbReference type="AlphaFoldDB" id="A0A0V1BQ31"/>